<feature type="coiled-coil region" evidence="1">
    <location>
        <begin position="520"/>
        <end position="572"/>
    </location>
</feature>
<feature type="compositionally biased region" description="Basic residues" evidence="2">
    <location>
        <begin position="381"/>
        <end position="393"/>
    </location>
</feature>
<feature type="region of interest" description="Disordered" evidence="2">
    <location>
        <begin position="353"/>
        <end position="404"/>
    </location>
</feature>
<evidence type="ECO:0000256" key="1">
    <source>
        <dbReference type="SAM" id="Coils"/>
    </source>
</evidence>
<feature type="compositionally biased region" description="Low complexity" evidence="2">
    <location>
        <begin position="75"/>
        <end position="87"/>
    </location>
</feature>
<evidence type="ECO:0000313" key="3">
    <source>
        <dbReference type="EMBL" id="KEJ82770.1"/>
    </source>
</evidence>
<reference evidence="4" key="1">
    <citation type="journal article" date="2014" name="Cell">
        <title>The Architecture of a Scrambled Genome Reveals Massive Levels of Genomic Rearrangement during Development.</title>
        <authorList>
            <person name="Chen X."/>
            <person name="Bracht J.R."/>
            <person name="Goldman A.D."/>
            <person name="Dolzhenko E."/>
            <person name="Clay D.M."/>
            <person name="Swart E.C."/>
            <person name="Perlman D.H."/>
            <person name="Doak T.G."/>
            <person name="Stuart A."/>
            <person name="Amemiya C.T."/>
            <person name="Sebra R.P."/>
            <person name="Landweber L.F."/>
        </authorList>
    </citation>
    <scope>NUCLEOTIDE SEQUENCE [LARGE SCALE GENOMIC DNA]</scope>
    <source>
        <strain evidence="4">JRB310</strain>
    </source>
</reference>
<name>A0A073HZT2_9SPIT</name>
<sequence>MLFSGNKNLLQRTTQIPSKFKNREKDYDDKLVESYQNLELLSSKFDQDLQKYQQNDYRNYKNQIDSYDSKPKQFQSNHSSHVVQSSKVQEKEVTNSCNRQTKIDIQEPITSDLKRFPRQRGRPKKQQKLFANQHIGSKFLNPESYIMDDENIIIPSTRRNSNYEQDYLNQQNSQKYSTEDILQHRIQQELAMYKDEQKLELKNSQEDCVQDIPSLRERLLLAKSEFKSENIMNAIQESSDEISNKFTIEDQIKKNYQLENQSNIPILKIPKHQNQSHTVEAILNSEDQNIHRSGKTLQKIQTLNQILQGQKQSVVIQNPKQLNFANRNSIIPSNNEQQYDEYDFDSILKRLKQDDIHQDRDRSSSSGSSQWNSDEEGVKIQKQKRGRPPKNKIKSSTESFSNKPSSTIEKIVPYKIENFQQFVKKSQEIRDDVNGLNKDFLTVGEIFKKLSTKIRGYLTYHMKKCEQEFYQNQMGQQKQYNWREQALSTRVSFEMEQLSKKVNLMRELMSKILINEIQNKDESSKMIVEAQQNHVELQNQTNLESIDMDSELQAALSKLDAANNKFAELEEIQPQVPTYWHHSKEPIEQLTNDIFAIKGITYDTTDIVRFKLNTQNKMEIERISTINQFIKKVTLHEDRLFGDNKLYNLNNGCLIQEFPDPHYLTSGAPINENVILMGCYKLKFRVLVWNGQKYIEQGVHQLTHTHDSFVLQLERDKYNDGLQFYFRYNEDVFKLRLQSLQLIKEAQKELLYSCRKGRIFEYKQLGKNLLLTCDKSCAQLLNAETKQSLFRCNMNSNPKRVCIPRDFDLDQNSFIFSYDFQTKYHDVLSKQEKTFKQLQFYSLFHGVIEVSLPEGQEHDPSYKYIIGRDKDKRIMYLKVRVHKL</sequence>
<evidence type="ECO:0000313" key="4">
    <source>
        <dbReference type="Proteomes" id="UP000053232"/>
    </source>
</evidence>
<protein>
    <submittedName>
        <fullName evidence="3">Uncharacterized protein</fullName>
    </submittedName>
</protein>
<organism evidence="3 4">
    <name type="scientific">Oxytricha trifallax</name>
    <dbReference type="NCBI Taxonomy" id="1172189"/>
    <lineage>
        <taxon>Eukaryota</taxon>
        <taxon>Sar</taxon>
        <taxon>Alveolata</taxon>
        <taxon>Ciliophora</taxon>
        <taxon>Intramacronucleata</taxon>
        <taxon>Spirotrichea</taxon>
        <taxon>Stichotrichia</taxon>
        <taxon>Sporadotrichida</taxon>
        <taxon>Oxytrichidae</taxon>
        <taxon>Oxytrichinae</taxon>
        <taxon>Oxytricha</taxon>
    </lineage>
</organism>
<feature type="region of interest" description="Disordered" evidence="2">
    <location>
        <begin position="70"/>
        <end position="96"/>
    </location>
</feature>
<keyword evidence="4" id="KW-1185">Reference proteome</keyword>
<comment type="caution">
    <text evidence="3">The sequence shown here is derived from an EMBL/GenBank/DDBJ whole genome shotgun (WGS) entry which is preliminary data.</text>
</comment>
<evidence type="ECO:0000256" key="2">
    <source>
        <dbReference type="SAM" id="MobiDB-lite"/>
    </source>
</evidence>
<dbReference type="Proteomes" id="UP000053232">
    <property type="component" value="Unassembled WGS sequence"/>
</dbReference>
<gene>
    <name evidence="3" type="ORF">OXYTRIMIC_102</name>
</gene>
<proteinExistence type="predicted"/>
<feature type="compositionally biased region" description="Basic and acidic residues" evidence="2">
    <location>
        <begin position="353"/>
        <end position="363"/>
    </location>
</feature>
<dbReference type="AlphaFoldDB" id="A0A073HZT2"/>
<dbReference type="EMBL" id="ARYC01004717">
    <property type="protein sequence ID" value="KEJ82770.1"/>
    <property type="molecule type" value="Genomic_DNA"/>
</dbReference>
<keyword evidence="1" id="KW-0175">Coiled coil</keyword>
<accession>A0A073HZT2</accession>
<feature type="compositionally biased region" description="Polar residues" evidence="2">
    <location>
        <begin position="394"/>
        <end position="404"/>
    </location>
</feature>